<name>A0A9N7VJN3_PLEPL</name>
<dbReference type="AlphaFoldDB" id="A0A9N7VJN3"/>
<protein>
    <submittedName>
        <fullName evidence="1">Uncharacterized protein</fullName>
    </submittedName>
</protein>
<keyword evidence="2" id="KW-1185">Reference proteome</keyword>
<accession>A0A9N7VJN3</accession>
<reference evidence="1" key="1">
    <citation type="submission" date="2020-03" db="EMBL/GenBank/DDBJ databases">
        <authorList>
            <person name="Weist P."/>
        </authorList>
    </citation>
    <scope>NUCLEOTIDE SEQUENCE</scope>
</reference>
<dbReference type="Proteomes" id="UP001153269">
    <property type="component" value="Unassembled WGS sequence"/>
</dbReference>
<proteinExistence type="predicted"/>
<evidence type="ECO:0000313" key="2">
    <source>
        <dbReference type="Proteomes" id="UP001153269"/>
    </source>
</evidence>
<organism evidence="1 2">
    <name type="scientific">Pleuronectes platessa</name>
    <name type="common">European plaice</name>
    <dbReference type="NCBI Taxonomy" id="8262"/>
    <lineage>
        <taxon>Eukaryota</taxon>
        <taxon>Metazoa</taxon>
        <taxon>Chordata</taxon>
        <taxon>Craniata</taxon>
        <taxon>Vertebrata</taxon>
        <taxon>Euteleostomi</taxon>
        <taxon>Actinopterygii</taxon>
        <taxon>Neopterygii</taxon>
        <taxon>Teleostei</taxon>
        <taxon>Neoteleostei</taxon>
        <taxon>Acanthomorphata</taxon>
        <taxon>Carangaria</taxon>
        <taxon>Pleuronectiformes</taxon>
        <taxon>Pleuronectoidei</taxon>
        <taxon>Pleuronectidae</taxon>
        <taxon>Pleuronectes</taxon>
    </lineage>
</organism>
<comment type="caution">
    <text evidence="1">The sequence shown here is derived from an EMBL/GenBank/DDBJ whole genome shotgun (WGS) entry which is preliminary data.</text>
</comment>
<sequence>MRRMQREELVKGVKLALWGITCSEWTEVWVRGDGAYEFMRAGVVSGYGDDWERVEGCLGKASVALPKRNDHPDHGDKPIVFPRGMSTLEVMEGPRDLHMTTGAGYWGVKTVERSPTAPAQQFEAEDSWQRQKGFWDLQPPLTDTYRLLLRLREHTWCTSTSRGE</sequence>
<evidence type="ECO:0000313" key="1">
    <source>
        <dbReference type="EMBL" id="CAB1450935.1"/>
    </source>
</evidence>
<gene>
    <name evidence="1" type="ORF">PLEPLA_LOCUS38627</name>
</gene>
<dbReference type="EMBL" id="CADEAL010004070">
    <property type="protein sequence ID" value="CAB1450935.1"/>
    <property type="molecule type" value="Genomic_DNA"/>
</dbReference>